<protein>
    <submittedName>
        <fullName evidence="1">Uncharacterized protein</fullName>
    </submittedName>
</protein>
<name>A0A1J7H5E8_LUPAN</name>
<evidence type="ECO:0000313" key="1">
    <source>
        <dbReference type="EMBL" id="OIW01706.1"/>
    </source>
</evidence>
<gene>
    <name evidence="1" type="ORF">TanjilG_12198</name>
</gene>
<keyword evidence="2" id="KW-1185">Reference proteome</keyword>
<proteinExistence type="predicted"/>
<dbReference type="Proteomes" id="UP000188354">
    <property type="component" value="Chromosome LG11"/>
</dbReference>
<evidence type="ECO:0000313" key="2">
    <source>
        <dbReference type="Proteomes" id="UP000188354"/>
    </source>
</evidence>
<organism evidence="1 2">
    <name type="scientific">Lupinus angustifolius</name>
    <name type="common">Narrow-leaved blue lupine</name>
    <dbReference type="NCBI Taxonomy" id="3871"/>
    <lineage>
        <taxon>Eukaryota</taxon>
        <taxon>Viridiplantae</taxon>
        <taxon>Streptophyta</taxon>
        <taxon>Embryophyta</taxon>
        <taxon>Tracheophyta</taxon>
        <taxon>Spermatophyta</taxon>
        <taxon>Magnoliopsida</taxon>
        <taxon>eudicotyledons</taxon>
        <taxon>Gunneridae</taxon>
        <taxon>Pentapetalae</taxon>
        <taxon>rosids</taxon>
        <taxon>fabids</taxon>
        <taxon>Fabales</taxon>
        <taxon>Fabaceae</taxon>
        <taxon>Papilionoideae</taxon>
        <taxon>50 kb inversion clade</taxon>
        <taxon>genistoids sensu lato</taxon>
        <taxon>core genistoids</taxon>
        <taxon>Genisteae</taxon>
        <taxon>Lupinus</taxon>
    </lineage>
</organism>
<accession>A0A1J7H5E8</accession>
<dbReference type="AlphaFoldDB" id="A0A1J7H5E8"/>
<reference evidence="1 2" key="1">
    <citation type="journal article" date="2017" name="Plant Biotechnol. J.">
        <title>A comprehensive draft genome sequence for lupin (Lupinus angustifolius), an emerging health food: insights into plant-microbe interactions and legume evolution.</title>
        <authorList>
            <person name="Hane J.K."/>
            <person name="Ming Y."/>
            <person name="Kamphuis L.G."/>
            <person name="Nelson M.N."/>
            <person name="Garg G."/>
            <person name="Atkins C.A."/>
            <person name="Bayer P.E."/>
            <person name="Bravo A."/>
            <person name="Bringans S."/>
            <person name="Cannon S."/>
            <person name="Edwards D."/>
            <person name="Foley R."/>
            <person name="Gao L.L."/>
            <person name="Harrison M.J."/>
            <person name="Huang W."/>
            <person name="Hurgobin B."/>
            <person name="Li S."/>
            <person name="Liu C.W."/>
            <person name="McGrath A."/>
            <person name="Morahan G."/>
            <person name="Murray J."/>
            <person name="Weller J."/>
            <person name="Jian J."/>
            <person name="Singh K.B."/>
        </authorList>
    </citation>
    <scope>NUCLEOTIDE SEQUENCE [LARGE SCALE GENOMIC DNA]</scope>
    <source>
        <strain evidence="2">cv. Tanjil</strain>
        <tissue evidence="1">Whole plant</tissue>
    </source>
</reference>
<dbReference type="EMBL" id="CM007371">
    <property type="protein sequence ID" value="OIW01706.1"/>
    <property type="molecule type" value="Genomic_DNA"/>
</dbReference>
<sequence>MQTPDGSLLDILRNAHDLLSQCNIRLPEIKANENYVDSGPPFLILLHPALGPLWEVTRQKLNGSLIIKTENVMGSMKINESDLSHGA</sequence>
<dbReference type="STRING" id="3871.A0A1J7H5E8"/>
<dbReference type="Gramene" id="OIW01706">
    <property type="protein sequence ID" value="OIW01706"/>
    <property type="gene ID" value="TanjilG_12198"/>
</dbReference>